<reference evidence="10" key="1">
    <citation type="submission" date="2017-02" db="EMBL/GenBank/DDBJ databases">
        <authorList>
            <person name="Regsiter A."/>
            <person name="William W."/>
        </authorList>
    </citation>
    <scope>NUCLEOTIDE SEQUENCE</scope>
    <source>
        <strain evidence="10">Bib</strain>
    </source>
</reference>
<feature type="DNA-binding region" description="OmpR/PhoB-type" evidence="7">
    <location>
        <begin position="124"/>
        <end position="222"/>
    </location>
</feature>
<protein>
    <submittedName>
        <fullName evidence="10">Transcriptional regulatory protein CusR</fullName>
    </submittedName>
</protein>
<dbReference type="Pfam" id="PF00072">
    <property type="entry name" value="Response_reg"/>
    <property type="match status" value="1"/>
</dbReference>
<keyword evidence="2" id="KW-0902">Two-component regulatory system</keyword>
<dbReference type="InterPro" id="IPR011006">
    <property type="entry name" value="CheY-like_superfamily"/>
</dbReference>
<dbReference type="PANTHER" id="PTHR48111:SF22">
    <property type="entry name" value="REGULATOR OF RPOS"/>
    <property type="match status" value="1"/>
</dbReference>
<dbReference type="InterPro" id="IPR036388">
    <property type="entry name" value="WH-like_DNA-bd_sf"/>
</dbReference>
<dbReference type="GO" id="GO:0006355">
    <property type="term" value="P:regulation of DNA-templated transcription"/>
    <property type="evidence" value="ECO:0007669"/>
    <property type="project" value="InterPro"/>
</dbReference>
<dbReference type="SMART" id="SM00448">
    <property type="entry name" value="REC"/>
    <property type="match status" value="1"/>
</dbReference>
<dbReference type="FunFam" id="3.40.50.2300:FF:000001">
    <property type="entry name" value="DNA-binding response regulator PhoB"/>
    <property type="match status" value="1"/>
</dbReference>
<dbReference type="SMART" id="SM00862">
    <property type="entry name" value="Trans_reg_C"/>
    <property type="match status" value="1"/>
</dbReference>
<evidence type="ECO:0000313" key="10">
    <source>
        <dbReference type="EMBL" id="SLM13535.1"/>
    </source>
</evidence>
<dbReference type="EMBL" id="FWDM01000022">
    <property type="protein sequence ID" value="SLM13535.1"/>
    <property type="molecule type" value="Genomic_DNA"/>
</dbReference>
<dbReference type="Gene3D" id="3.40.50.2300">
    <property type="match status" value="1"/>
</dbReference>
<evidence type="ECO:0000256" key="4">
    <source>
        <dbReference type="ARBA" id="ARBA00023125"/>
    </source>
</evidence>
<dbReference type="CDD" id="cd17625">
    <property type="entry name" value="REC_OmpR_DrrD-like"/>
    <property type="match status" value="1"/>
</dbReference>
<dbReference type="PROSITE" id="PS51755">
    <property type="entry name" value="OMPR_PHOB"/>
    <property type="match status" value="1"/>
</dbReference>
<dbReference type="SUPFAM" id="SSF52172">
    <property type="entry name" value="CheY-like"/>
    <property type="match status" value="1"/>
</dbReference>
<dbReference type="GO" id="GO:0000976">
    <property type="term" value="F:transcription cis-regulatory region binding"/>
    <property type="evidence" value="ECO:0007669"/>
    <property type="project" value="TreeGrafter"/>
</dbReference>
<dbReference type="Gene3D" id="1.10.10.10">
    <property type="entry name" value="Winged helix-like DNA-binding domain superfamily/Winged helix DNA-binding domain"/>
    <property type="match status" value="1"/>
</dbReference>
<keyword evidence="5" id="KW-0804">Transcription</keyword>
<dbReference type="InterPro" id="IPR039420">
    <property type="entry name" value="WalR-like"/>
</dbReference>
<dbReference type="GO" id="GO:0000156">
    <property type="term" value="F:phosphorelay response regulator activity"/>
    <property type="evidence" value="ECO:0007669"/>
    <property type="project" value="TreeGrafter"/>
</dbReference>
<evidence type="ECO:0000256" key="3">
    <source>
        <dbReference type="ARBA" id="ARBA00023015"/>
    </source>
</evidence>
<name>A0A3P3XJ80_9SPIR</name>
<evidence type="ECO:0000259" key="8">
    <source>
        <dbReference type="PROSITE" id="PS50110"/>
    </source>
</evidence>
<dbReference type="AlphaFoldDB" id="A0A3P3XJ80"/>
<keyword evidence="3" id="KW-0805">Transcription regulation</keyword>
<dbReference type="Gene3D" id="6.10.250.690">
    <property type="match status" value="1"/>
</dbReference>
<dbReference type="PROSITE" id="PS50110">
    <property type="entry name" value="RESPONSE_REGULATORY"/>
    <property type="match status" value="1"/>
</dbReference>
<feature type="domain" description="OmpR/PhoB-type" evidence="9">
    <location>
        <begin position="124"/>
        <end position="222"/>
    </location>
</feature>
<dbReference type="InterPro" id="IPR001867">
    <property type="entry name" value="OmpR/PhoB-type_DNA-bd"/>
</dbReference>
<sequence>MRILVVEDEKSIVDFLSQGLKESGYAVDIANDGQTGLDYALATQYDVILLDVMLPKLNGFAVVRELRRASIKTPVIMLTARSTVDDRVHGLDAGADDYLVKPFAFAELLARIRALLRRPSISTDTAISFGDIELDTIKHEFRRRGERIELSGREFSILEYFMRNPGQVLTRTQIAEHIWNFDAYAGSNVVDVYIGYLRKKIDEDPSHSYIKTIRGVGYRFSPEG</sequence>
<dbReference type="GO" id="GO:0032993">
    <property type="term" value="C:protein-DNA complex"/>
    <property type="evidence" value="ECO:0007669"/>
    <property type="project" value="TreeGrafter"/>
</dbReference>
<evidence type="ECO:0000259" key="9">
    <source>
        <dbReference type="PROSITE" id="PS51755"/>
    </source>
</evidence>
<dbReference type="PANTHER" id="PTHR48111">
    <property type="entry name" value="REGULATOR OF RPOS"/>
    <property type="match status" value="1"/>
</dbReference>
<evidence type="ECO:0000256" key="7">
    <source>
        <dbReference type="PROSITE-ProRule" id="PRU01091"/>
    </source>
</evidence>
<accession>A0A3P3XJ80</accession>
<organism evidence="10">
    <name type="scientific">uncultured spirochete</name>
    <dbReference type="NCBI Taxonomy" id="156406"/>
    <lineage>
        <taxon>Bacteria</taxon>
        <taxon>Pseudomonadati</taxon>
        <taxon>Spirochaetota</taxon>
        <taxon>Spirochaetia</taxon>
        <taxon>Spirochaetales</taxon>
        <taxon>environmental samples</taxon>
    </lineage>
</organism>
<evidence type="ECO:0000256" key="2">
    <source>
        <dbReference type="ARBA" id="ARBA00023012"/>
    </source>
</evidence>
<dbReference type="FunFam" id="1.10.10.10:FF:000005">
    <property type="entry name" value="Two-component system response regulator"/>
    <property type="match status" value="1"/>
</dbReference>
<dbReference type="InterPro" id="IPR001789">
    <property type="entry name" value="Sig_transdc_resp-reg_receiver"/>
</dbReference>
<feature type="domain" description="Response regulatory" evidence="8">
    <location>
        <begin position="2"/>
        <end position="116"/>
    </location>
</feature>
<proteinExistence type="predicted"/>
<evidence type="ECO:0000256" key="6">
    <source>
        <dbReference type="PROSITE-ProRule" id="PRU00169"/>
    </source>
</evidence>
<feature type="modified residue" description="4-aspartylphosphate" evidence="6">
    <location>
        <position position="51"/>
    </location>
</feature>
<keyword evidence="1 6" id="KW-0597">Phosphoprotein</keyword>
<evidence type="ECO:0000256" key="5">
    <source>
        <dbReference type="ARBA" id="ARBA00023163"/>
    </source>
</evidence>
<evidence type="ECO:0000256" key="1">
    <source>
        <dbReference type="ARBA" id="ARBA00022553"/>
    </source>
</evidence>
<gene>
    <name evidence="10" type="primary">cusR</name>
    <name evidence="10" type="ORF">SPIROBIBN47_290099</name>
</gene>
<keyword evidence="4 7" id="KW-0238">DNA-binding</keyword>
<dbReference type="CDD" id="cd00383">
    <property type="entry name" value="trans_reg_C"/>
    <property type="match status" value="1"/>
</dbReference>
<dbReference type="GO" id="GO:0005829">
    <property type="term" value="C:cytosol"/>
    <property type="evidence" value="ECO:0007669"/>
    <property type="project" value="TreeGrafter"/>
</dbReference>
<dbReference type="Pfam" id="PF00486">
    <property type="entry name" value="Trans_reg_C"/>
    <property type="match status" value="1"/>
</dbReference>